<accession>A0A9J6FII2</accession>
<dbReference type="EMBL" id="JABSTR010000001">
    <property type="protein sequence ID" value="KAH9361692.1"/>
    <property type="molecule type" value="Genomic_DNA"/>
</dbReference>
<proteinExistence type="predicted"/>
<sequence>MYGPAASSSCGPRFVAARETGDLLRDPVGTDGADRGTVSTGARIREPRWTYLPPRWKRRCTLLPSSGRRCLVGVLCLSSLLWIYEGSLDGVVGGARPTREGILSSAAAGSSFRFAHPGPALLLCSHFSSRVGGCRGIQRRSWDRLQLQPSWPPSCLGLAGLPPMGVSVRSTGSATVRMATILPISVGTVSILEPRSHIAFRRALWQTAPASSGTPDADRGGPFVAAGSVKWLLAVRLQAAHGDPFGSNFASALQLVRRHCVARAAAKRQAESSTERLRFTLAFTNRLGLPGRALSAFACSFIFFLRLA</sequence>
<evidence type="ECO:0000313" key="1">
    <source>
        <dbReference type="EMBL" id="KAH9361692.1"/>
    </source>
</evidence>
<evidence type="ECO:0000313" key="2">
    <source>
        <dbReference type="Proteomes" id="UP000821853"/>
    </source>
</evidence>
<comment type="caution">
    <text evidence="1">The sequence shown here is derived from an EMBL/GenBank/DDBJ whole genome shotgun (WGS) entry which is preliminary data.</text>
</comment>
<reference evidence="1 2" key="1">
    <citation type="journal article" date="2020" name="Cell">
        <title>Large-Scale Comparative Analyses of Tick Genomes Elucidate Their Genetic Diversity and Vector Capacities.</title>
        <authorList>
            <consortium name="Tick Genome and Microbiome Consortium (TIGMIC)"/>
            <person name="Jia N."/>
            <person name="Wang J."/>
            <person name="Shi W."/>
            <person name="Du L."/>
            <person name="Sun Y."/>
            <person name="Zhan W."/>
            <person name="Jiang J.F."/>
            <person name="Wang Q."/>
            <person name="Zhang B."/>
            <person name="Ji P."/>
            <person name="Bell-Sakyi L."/>
            <person name="Cui X.M."/>
            <person name="Yuan T.T."/>
            <person name="Jiang B.G."/>
            <person name="Yang W.F."/>
            <person name="Lam T.T."/>
            <person name="Chang Q.C."/>
            <person name="Ding S.J."/>
            <person name="Wang X.J."/>
            <person name="Zhu J.G."/>
            <person name="Ruan X.D."/>
            <person name="Zhao L."/>
            <person name="Wei J.T."/>
            <person name="Ye R.Z."/>
            <person name="Que T.C."/>
            <person name="Du C.H."/>
            <person name="Zhou Y.H."/>
            <person name="Cheng J.X."/>
            <person name="Dai P.F."/>
            <person name="Guo W.B."/>
            <person name="Han X.H."/>
            <person name="Huang E.J."/>
            <person name="Li L.F."/>
            <person name="Wei W."/>
            <person name="Gao Y.C."/>
            <person name="Liu J.Z."/>
            <person name="Shao H.Z."/>
            <person name="Wang X."/>
            <person name="Wang C.C."/>
            <person name="Yang T.C."/>
            <person name="Huo Q.B."/>
            <person name="Li W."/>
            <person name="Chen H.Y."/>
            <person name="Chen S.E."/>
            <person name="Zhou L.G."/>
            <person name="Ni X.B."/>
            <person name="Tian J.H."/>
            <person name="Sheng Y."/>
            <person name="Liu T."/>
            <person name="Pan Y.S."/>
            <person name="Xia L.Y."/>
            <person name="Li J."/>
            <person name="Zhao F."/>
            <person name="Cao W.C."/>
        </authorList>
    </citation>
    <scope>NUCLEOTIDE SEQUENCE [LARGE SCALE GENOMIC DNA]</scope>
    <source>
        <strain evidence="1">HaeL-2018</strain>
    </source>
</reference>
<dbReference type="AlphaFoldDB" id="A0A9J6FII2"/>
<keyword evidence="2" id="KW-1185">Reference proteome</keyword>
<organism evidence="1 2">
    <name type="scientific">Haemaphysalis longicornis</name>
    <name type="common">Bush tick</name>
    <dbReference type="NCBI Taxonomy" id="44386"/>
    <lineage>
        <taxon>Eukaryota</taxon>
        <taxon>Metazoa</taxon>
        <taxon>Ecdysozoa</taxon>
        <taxon>Arthropoda</taxon>
        <taxon>Chelicerata</taxon>
        <taxon>Arachnida</taxon>
        <taxon>Acari</taxon>
        <taxon>Parasitiformes</taxon>
        <taxon>Ixodida</taxon>
        <taxon>Ixodoidea</taxon>
        <taxon>Ixodidae</taxon>
        <taxon>Haemaphysalinae</taxon>
        <taxon>Haemaphysalis</taxon>
    </lineage>
</organism>
<dbReference type="VEuPathDB" id="VectorBase:HLOH_044351"/>
<gene>
    <name evidence="1" type="ORF">HPB48_005155</name>
</gene>
<protein>
    <submittedName>
        <fullName evidence="1">Uncharacterized protein</fullName>
    </submittedName>
</protein>
<name>A0A9J6FII2_HAELO</name>
<dbReference type="Proteomes" id="UP000821853">
    <property type="component" value="Chromosome 1"/>
</dbReference>